<dbReference type="EMBL" id="CP151501">
    <property type="protein sequence ID" value="WZN59037.1"/>
    <property type="molecule type" value="Genomic_DNA"/>
</dbReference>
<accession>A0AAX4NYJ9</accession>
<feature type="compositionally biased region" description="Polar residues" evidence="6">
    <location>
        <begin position="14"/>
        <end position="23"/>
    </location>
</feature>
<evidence type="ECO:0000313" key="8">
    <source>
        <dbReference type="EMBL" id="WZN59037.1"/>
    </source>
</evidence>
<evidence type="ECO:0000256" key="2">
    <source>
        <dbReference type="ARBA" id="ARBA00013194"/>
    </source>
</evidence>
<sequence length="277" mass="29064">MLVMATRVGGGSKGSKNFGQRSLASERTASARFLKQLGRVEAQRVGSSGRQLGSAPEWQHQGQVAVDTSAPLGRRESLLRGCFLASLVGLAELSLEPASVLVARADDEPPFQLDVSFPSCDVPLESAAPAAQNEDEPAEPTPTPSKPTTCVNSLGSLDVKESPTGLKYKDLLVGDGEEPPIGYQVVINYVIMLPSGKVISSTLDSGYPADVRVGSGNLVKGIDEGILGMRSGGVRRLYVPGALSFQERLASAPGRPAVPAQSNLIVDLNLLYIPGLD</sequence>
<feature type="compositionally biased region" description="Polar residues" evidence="6">
    <location>
        <begin position="146"/>
        <end position="155"/>
    </location>
</feature>
<feature type="domain" description="PPIase FKBP-type" evidence="7">
    <location>
        <begin position="182"/>
        <end position="274"/>
    </location>
</feature>
<evidence type="ECO:0000256" key="5">
    <source>
        <dbReference type="PROSITE-ProRule" id="PRU00277"/>
    </source>
</evidence>
<evidence type="ECO:0000259" key="7">
    <source>
        <dbReference type="PROSITE" id="PS50059"/>
    </source>
</evidence>
<dbReference type="Proteomes" id="UP001472866">
    <property type="component" value="Chromosome 01"/>
</dbReference>
<evidence type="ECO:0000256" key="3">
    <source>
        <dbReference type="ARBA" id="ARBA00023110"/>
    </source>
</evidence>
<keyword evidence="9" id="KW-1185">Reference proteome</keyword>
<feature type="region of interest" description="Disordered" evidence="6">
    <location>
        <begin position="1"/>
        <end position="23"/>
    </location>
</feature>
<reference evidence="8 9" key="1">
    <citation type="submission" date="2024-03" db="EMBL/GenBank/DDBJ databases">
        <title>Complete genome sequence of the green alga Chloropicon roscoffensis RCC1871.</title>
        <authorList>
            <person name="Lemieux C."/>
            <person name="Pombert J.-F."/>
            <person name="Otis C."/>
            <person name="Turmel M."/>
        </authorList>
    </citation>
    <scope>NUCLEOTIDE SEQUENCE [LARGE SCALE GENOMIC DNA]</scope>
    <source>
        <strain evidence="8 9">RCC1871</strain>
    </source>
</reference>
<protein>
    <recommendedName>
        <fullName evidence="2 5">peptidylprolyl isomerase</fullName>
        <ecNumber evidence="2 5">5.2.1.8</ecNumber>
    </recommendedName>
</protein>
<dbReference type="PROSITE" id="PS50059">
    <property type="entry name" value="FKBP_PPIASE"/>
    <property type="match status" value="1"/>
</dbReference>
<dbReference type="Pfam" id="PF00254">
    <property type="entry name" value="FKBP_C"/>
    <property type="match status" value="1"/>
</dbReference>
<dbReference type="InterPro" id="IPR001179">
    <property type="entry name" value="PPIase_FKBP_dom"/>
</dbReference>
<dbReference type="InterPro" id="IPR046357">
    <property type="entry name" value="PPIase_dom_sf"/>
</dbReference>
<keyword evidence="3 5" id="KW-0697">Rotamase</keyword>
<dbReference type="SUPFAM" id="SSF54534">
    <property type="entry name" value="FKBP-like"/>
    <property type="match status" value="1"/>
</dbReference>
<evidence type="ECO:0000256" key="6">
    <source>
        <dbReference type="SAM" id="MobiDB-lite"/>
    </source>
</evidence>
<dbReference type="PANTHER" id="PTHR43811:SF17">
    <property type="entry name" value="PEPTIDYL-PROLYL CIS-TRANS ISOMERASE FKBP16-3, CHLOROPLASTIC"/>
    <property type="match status" value="1"/>
</dbReference>
<comment type="catalytic activity">
    <reaction evidence="1 5">
        <text>[protein]-peptidylproline (omega=180) = [protein]-peptidylproline (omega=0)</text>
        <dbReference type="Rhea" id="RHEA:16237"/>
        <dbReference type="Rhea" id="RHEA-COMP:10747"/>
        <dbReference type="Rhea" id="RHEA-COMP:10748"/>
        <dbReference type="ChEBI" id="CHEBI:83833"/>
        <dbReference type="ChEBI" id="CHEBI:83834"/>
        <dbReference type="EC" id="5.2.1.8"/>
    </reaction>
</comment>
<dbReference type="EC" id="5.2.1.8" evidence="2 5"/>
<evidence type="ECO:0000256" key="1">
    <source>
        <dbReference type="ARBA" id="ARBA00000971"/>
    </source>
</evidence>
<evidence type="ECO:0000313" key="9">
    <source>
        <dbReference type="Proteomes" id="UP001472866"/>
    </source>
</evidence>
<gene>
    <name evidence="8" type="ORF">HKI87_01g05620</name>
</gene>
<keyword evidence="4 5" id="KW-0413">Isomerase</keyword>
<organism evidence="8 9">
    <name type="scientific">Chloropicon roscoffensis</name>
    <dbReference type="NCBI Taxonomy" id="1461544"/>
    <lineage>
        <taxon>Eukaryota</taxon>
        <taxon>Viridiplantae</taxon>
        <taxon>Chlorophyta</taxon>
        <taxon>Chloropicophyceae</taxon>
        <taxon>Chloropicales</taxon>
        <taxon>Chloropicaceae</taxon>
        <taxon>Chloropicon</taxon>
    </lineage>
</organism>
<dbReference type="PANTHER" id="PTHR43811">
    <property type="entry name" value="FKBP-TYPE PEPTIDYL-PROLYL CIS-TRANS ISOMERASE FKPA"/>
    <property type="match status" value="1"/>
</dbReference>
<dbReference type="AlphaFoldDB" id="A0AAX4NYJ9"/>
<dbReference type="Gene3D" id="3.10.50.40">
    <property type="match status" value="1"/>
</dbReference>
<dbReference type="GO" id="GO:0003755">
    <property type="term" value="F:peptidyl-prolyl cis-trans isomerase activity"/>
    <property type="evidence" value="ECO:0007669"/>
    <property type="project" value="UniProtKB-KW"/>
</dbReference>
<evidence type="ECO:0000256" key="4">
    <source>
        <dbReference type="ARBA" id="ARBA00023235"/>
    </source>
</evidence>
<feature type="region of interest" description="Disordered" evidence="6">
    <location>
        <begin position="127"/>
        <end position="156"/>
    </location>
</feature>
<proteinExistence type="predicted"/>
<name>A0AAX4NYJ9_9CHLO</name>